<accession>K3Y278</accession>
<dbReference type="EMBL" id="AGNK02002296">
    <property type="status" value="NOT_ANNOTATED_CDS"/>
    <property type="molecule type" value="Genomic_DNA"/>
</dbReference>
<dbReference type="Gramene" id="KQL09939">
    <property type="protein sequence ID" value="KQL09939"/>
    <property type="gene ID" value="SETIT_008299mg"/>
</dbReference>
<organism evidence="1 2">
    <name type="scientific">Setaria italica</name>
    <name type="common">Foxtail millet</name>
    <name type="synonym">Panicum italicum</name>
    <dbReference type="NCBI Taxonomy" id="4555"/>
    <lineage>
        <taxon>Eukaryota</taxon>
        <taxon>Viridiplantae</taxon>
        <taxon>Streptophyta</taxon>
        <taxon>Embryophyta</taxon>
        <taxon>Tracheophyta</taxon>
        <taxon>Spermatophyta</taxon>
        <taxon>Magnoliopsida</taxon>
        <taxon>Liliopsida</taxon>
        <taxon>Poales</taxon>
        <taxon>Poaceae</taxon>
        <taxon>PACMAD clade</taxon>
        <taxon>Panicoideae</taxon>
        <taxon>Panicodae</taxon>
        <taxon>Paniceae</taxon>
        <taxon>Cenchrinae</taxon>
        <taxon>Setaria</taxon>
    </lineage>
</organism>
<sequence>MARPFPARSGNDEVSDRAAATVFGLAAEADRPVDPVIWGDEKRMKRELVA</sequence>
<proteinExistence type="predicted"/>
<dbReference type="InParanoid" id="K3Y278"/>
<dbReference type="Proteomes" id="UP000004995">
    <property type="component" value="Unassembled WGS sequence"/>
</dbReference>
<dbReference type="HOGENOM" id="CLU_190957_0_0_1"/>
<evidence type="ECO:0000313" key="1">
    <source>
        <dbReference type="EnsemblPlants" id="KQL09939"/>
    </source>
</evidence>
<dbReference type="EnsemblPlants" id="KQL09939">
    <property type="protein sequence ID" value="KQL09939"/>
    <property type="gene ID" value="SETIT_008299mg"/>
</dbReference>
<reference evidence="2" key="1">
    <citation type="journal article" date="2012" name="Nat. Biotechnol.">
        <title>Reference genome sequence of the model plant Setaria.</title>
        <authorList>
            <person name="Bennetzen J.L."/>
            <person name="Schmutz J."/>
            <person name="Wang H."/>
            <person name="Percifield R."/>
            <person name="Hawkins J."/>
            <person name="Pontaroli A.C."/>
            <person name="Estep M."/>
            <person name="Feng L."/>
            <person name="Vaughn J.N."/>
            <person name="Grimwood J."/>
            <person name="Jenkins J."/>
            <person name="Barry K."/>
            <person name="Lindquist E."/>
            <person name="Hellsten U."/>
            <person name="Deshpande S."/>
            <person name="Wang X."/>
            <person name="Wu X."/>
            <person name="Mitros T."/>
            <person name="Triplett J."/>
            <person name="Yang X."/>
            <person name="Ye C.Y."/>
            <person name="Mauro-Herrera M."/>
            <person name="Wang L."/>
            <person name="Li P."/>
            <person name="Sharma M."/>
            <person name="Sharma R."/>
            <person name="Ronald P.C."/>
            <person name="Panaud O."/>
            <person name="Kellogg E.A."/>
            <person name="Brutnell T.P."/>
            <person name="Doust A.N."/>
            <person name="Tuskan G.A."/>
            <person name="Rokhsar D."/>
            <person name="Devos K.M."/>
        </authorList>
    </citation>
    <scope>NUCLEOTIDE SEQUENCE [LARGE SCALE GENOMIC DNA]</scope>
    <source>
        <strain evidence="2">cv. Yugu1</strain>
    </source>
</reference>
<protein>
    <submittedName>
        <fullName evidence="1">Uncharacterized protein</fullName>
    </submittedName>
</protein>
<evidence type="ECO:0000313" key="2">
    <source>
        <dbReference type="Proteomes" id="UP000004995"/>
    </source>
</evidence>
<name>K3Y278_SETIT</name>
<dbReference type="AlphaFoldDB" id="K3Y278"/>
<reference evidence="1" key="2">
    <citation type="submission" date="2018-08" db="UniProtKB">
        <authorList>
            <consortium name="EnsemblPlants"/>
        </authorList>
    </citation>
    <scope>IDENTIFICATION</scope>
    <source>
        <strain evidence="1">Yugu1</strain>
    </source>
</reference>
<keyword evidence="2" id="KW-1185">Reference proteome</keyword>